<dbReference type="AlphaFoldDB" id="A0A3L6S845"/>
<evidence type="ECO:0000313" key="1">
    <source>
        <dbReference type="EMBL" id="RLN16433.1"/>
    </source>
</evidence>
<organism evidence="1 2">
    <name type="scientific">Panicum miliaceum</name>
    <name type="common">Proso millet</name>
    <name type="synonym">Broomcorn millet</name>
    <dbReference type="NCBI Taxonomy" id="4540"/>
    <lineage>
        <taxon>Eukaryota</taxon>
        <taxon>Viridiplantae</taxon>
        <taxon>Streptophyta</taxon>
        <taxon>Embryophyta</taxon>
        <taxon>Tracheophyta</taxon>
        <taxon>Spermatophyta</taxon>
        <taxon>Magnoliopsida</taxon>
        <taxon>Liliopsida</taxon>
        <taxon>Poales</taxon>
        <taxon>Poaceae</taxon>
        <taxon>PACMAD clade</taxon>
        <taxon>Panicoideae</taxon>
        <taxon>Panicodae</taxon>
        <taxon>Paniceae</taxon>
        <taxon>Panicinae</taxon>
        <taxon>Panicum</taxon>
        <taxon>Panicum sect. Panicum</taxon>
    </lineage>
</organism>
<comment type="caution">
    <text evidence="1">The sequence shown here is derived from an EMBL/GenBank/DDBJ whole genome shotgun (WGS) entry which is preliminary data.</text>
</comment>
<proteinExistence type="predicted"/>
<protein>
    <submittedName>
        <fullName evidence="1">Glucan endo-1,3-beta-glucosidase 11-like</fullName>
    </submittedName>
</protein>
<dbReference type="EMBL" id="PQIB02000005">
    <property type="protein sequence ID" value="RLN16433.1"/>
    <property type="molecule type" value="Genomic_DNA"/>
</dbReference>
<sequence length="161" mass="17588">MSNPQVLSAFAEQGHRPHRHGLTVYDGLVPDLAASSSQALQEPIAGVRPYFQGHARDQRRRGQRGVNAALVQLGTNAHVRVPTASSLAVLAASYPPAARTTRSTDGPAVGWPYPCPGPWTVAQSARDVLEDWKRAATKIPRVLDRRDRRRPLLHDPVINPT</sequence>
<accession>A0A3L6S845</accession>
<dbReference type="STRING" id="4540.A0A3L6S845"/>
<dbReference type="Proteomes" id="UP000275267">
    <property type="component" value="Unassembled WGS sequence"/>
</dbReference>
<keyword evidence="2" id="KW-1185">Reference proteome</keyword>
<gene>
    <name evidence="1" type="ORF">C2845_PM02G45460</name>
</gene>
<evidence type="ECO:0000313" key="2">
    <source>
        <dbReference type="Proteomes" id="UP000275267"/>
    </source>
</evidence>
<name>A0A3L6S845_PANMI</name>
<reference evidence="2" key="1">
    <citation type="journal article" date="2019" name="Nat. Commun.">
        <title>The genome of broomcorn millet.</title>
        <authorList>
            <person name="Zou C."/>
            <person name="Miki D."/>
            <person name="Li D."/>
            <person name="Tang Q."/>
            <person name="Xiao L."/>
            <person name="Rajput S."/>
            <person name="Deng P."/>
            <person name="Jia W."/>
            <person name="Huang R."/>
            <person name="Zhang M."/>
            <person name="Sun Y."/>
            <person name="Hu J."/>
            <person name="Fu X."/>
            <person name="Schnable P.S."/>
            <person name="Li F."/>
            <person name="Zhang H."/>
            <person name="Feng B."/>
            <person name="Zhu X."/>
            <person name="Liu R."/>
            <person name="Schnable J.C."/>
            <person name="Zhu J.-K."/>
            <person name="Zhang H."/>
        </authorList>
    </citation>
    <scope>NUCLEOTIDE SEQUENCE [LARGE SCALE GENOMIC DNA]</scope>
</reference>